<dbReference type="PROSITE" id="PS51257">
    <property type="entry name" value="PROKAR_LIPOPROTEIN"/>
    <property type="match status" value="1"/>
</dbReference>
<dbReference type="SUPFAM" id="SSF52964">
    <property type="entry name" value="TolB, N-terminal domain"/>
    <property type="match status" value="1"/>
</dbReference>
<proteinExistence type="inferred from homology"/>
<keyword evidence="4" id="KW-1003">Cell membrane</keyword>
<dbReference type="PANTHER" id="PTHR41164">
    <property type="entry name" value="CURLI PRODUCTION ASSEMBLY/TRANSPORT COMPONENT CSGG"/>
    <property type="match status" value="1"/>
</dbReference>
<keyword evidence="11" id="KW-1185">Reference proteome</keyword>
<organism evidence="10 11">
    <name type="scientific">Rheinheimera riviphila</name>
    <dbReference type="NCBI Taxonomy" id="1834037"/>
    <lineage>
        <taxon>Bacteria</taxon>
        <taxon>Pseudomonadati</taxon>
        <taxon>Pseudomonadota</taxon>
        <taxon>Gammaproteobacteria</taxon>
        <taxon>Chromatiales</taxon>
        <taxon>Chromatiaceae</taxon>
        <taxon>Rheinheimera</taxon>
    </lineage>
</organism>
<comment type="function">
    <text evidence="1">May be involved in the biogenesis of curli organelles.</text>
</comment>
<evidence type="ECO:0000256" key="1">
    <source>
        <dbReference type="ARBA" id="ARBA00003989"/>
    </source>
</evidence>
<reference evidence="10 11" key="1">
    <citation type="submission" date="2019-01" db="EMBL/GenBank/DDBJ databases">
        <authorList>
            <person name="Chen W.-M."/>
        </authorList>
    </citation>
    <scope>NUCLEOTIDE SEQUENCE [LARGE SCALE GENOMIC DNA]</scope>
    <source>
        <strain evidence="10 11">KYPC3</strain>
    </source>
</reference>
<evidence type="ECO:0000256" key="5">
    <source>
        <dbReference type="ARBA" id="ARBA00022729"/>
    </source>
</evidence>
<name>A0A437QJ08_9GAMM</name>
<accession>A0A437QJ08</accession>
<evidence type="ECO:0000256" key="9">
    <source>
        <dbReference type="SAM" id="SignalP"/>
    </source>
</evidence>
<dbReference type="OrthoDB" id="9793163at2"/>
<dbReference type="Proteomes" id="UP000283077">
    <property type="component" value="Unassembled WGS sequence"/>
</dbReference>
<dbReference type="PANTHER" id="PTHR41164:SF1">
    <property type="entry name" value="CURLI PRODUCTION ASSEMBLY_TRANSPORT COMPONENT CSGG"/>
    <property type="match status" value="1"/>
</dbReference>
<evidence type="ECO:0000256" key="8">
    <source>
        <dbReference type="ARBA" id="ARBA00023288"/>
    </source>
</evidence>
<dbReference type="InterPro" id="IPR005534">
    <property type="entry name" value="Curli_assmbl/transp-comp_CsgG"/>
</dbReference>
<evidence type="ECO:0000256" key="7">
    <source>
        <dbReference type="ARBA" id="ARBA00023139"/>
    </source>
</evidence>
<evidence type="ECO:0000313" key="11">
    <source>
        <dbReference type="Proteomes" id="UP000283077"/>
    </source>
</evidence>
<dbReference type="Gene3D" id="3.40.50.10610">
    <property type="entry name" value="ABC-type transport auxiliary lipoprotein component"/>
    <property type="match status" value="1"/>
</dbReference>
<dbReference type="GO" id="GO:0030288">
    <property type="term" value="C:outer membrane-bounded periplasmic space"/>
    <property type="evidence" value="ECO:0007669"/>
    <property type="project" value="InterPro"/>
</dbReference>
<keyword evidence="7" id="KW-0564">Palmitate</keyword>
<keyword evidence="8" id="KW-0449">Lipoprotein</keyword>
<evidence type="ECO:0000256" key="6">
    <source>
        <dbReference type="ARBA" id="ARBA00023136"/>
    </source>
</evidence>
<comment type="caution">
    <text evidence="10">The sequence shown here is derived from an EMBL/GenBank/DDBJ whole genome shotgun (WGS) entry which is preliminary data.</text>
</comment>
<sequence length="227" mass="24678">MKSTFHKLPHKLGFLLPVIVLAGCSATESSRTIEAPKVNASYQAYQGQKSKLVVGKFQNRSNFQNGIFNADTDQLGSQAKTILLTHLQQTNRFLVMDRANMAELSQEAQFAGATQQVIGAKYVVTGDVTEFGRKQTGDKQLFGLLGKGKEQVAYAKVALNIVDVETSAVVFSVMGAGEFSLENREVIGFGGTASYDATLNGKVLDLAMREAVNKLVEGIQNNQWQPQ</sequence>
<keyword evidence="5 9" id="KW-0732">Signal</keyword>
<evidence type="ECO:0000256" key="3">
    <source>
        <dbReference type="ARBA" id="ARBA00014028"/>
    </source>
</evidence>
<keyword evidence="6" id="KW-0472">Membrane</keyword>
<dbReference type="RefSeq" id="WP_127700213.1">
    <property type="nucleotide sequence ID" value="NZ_SACS01000018.1"/>
</dbReference>
<dbReference type="Pfam" id="PF03783">
    <property type="entry name" value="CsgG"/>
    <property type="match status" value="1"/>
</dbReference>
<dbReference type="AlphaFoldDB" id="A0A437QJ08"/>
<feature type="chain" id="PRO_5019275537" description="Curli production assembly/transport component CsgG" evidence="9">
    <location>
        <begin position="23"/>
        <end position="227"/>
    </location>
</feature>
<comment type="similarity">
    <text evidence="2">Belongs to the CsgG family.</text>
</comment>
<evidence type="ECO:0000313" key="10">
    <source>
        <dbReference type="EMBL" id="RVU34416.1"/>
    </source>
</evidence>
<evidence type="ECO:0000256" key="2">
    <source>
        <dbReference type="ARBA" id="ARBA00008899"/>
    </source>
</evidence>
<dbReference type="EMBL" id="SACS01000018">
    <property type="protein sequence ID" value="RVU34416.1"/>
    <property type="molecule type" value="Genomic_DNA"/>
</dbReference>
<feature type="signal peptide" evidence="9">
    <location>
        <begin position="1"/>
        <end position="22"/>
    </location>
</feature>
<evidence type="ECO:0000256" key="4">
    <source>
        <dbReference type="ARBA" id="ARBA00022475"/>
    </source>
</evidence>
<gene>
    <name evidence="10" type="ORF">EOE67_15320</name>
</gene>
<protein>
    <recommendedName>
        <fullName evidence="3">Curli production assembly/transport component CsgG</fullName>
    </recommendedName>
</protein>